<gene>
    <name evidence="2" type="ordered locus">Os10g0534801</name>
    <name evidence="2" type="ORF">OSNPB_100534801</name>
</gene>
<dbReference type="InParanoid" id="A0A0P0XWL2"/>
<keyword evidence="3" id="KW-1185">Reference proteome</keyword>
<dbReference type="Proteomes" id="UP000059680">
    <property type="component" value="Chromosome 10"/>
</dbReference>
<evidence type="ECO:0000313" key="2">
    <source>
        <dbReference type="EMBL" id="BAT11812.1"/>
    </source>
</evidence>
<organism evidence="2 3">
    <name type="scientific">Oryza sativa subsp. japonica</name>
    <name type="common">Rice</name>
    <dbReference type="NCBI Taxonomy" id="39947"/>
    <lineage>
        <taxon>Eukaryota</taxon>
        <taxon>Viridiplantae</taxon>
        <taxon>Streptophyta</taxon>
        <taxon>Embryophyta</taxon>
        <taxon>Tracheophyta</taxon>
        <taxon>Spermatophyta</taxon>
        <taxon>Magnoliopsida</taxon>
        <taxon>Liliopsida</taxon>
        <taxon>Poales</taxon>
        <taxon>Poaceae</taxon>
        <taxon>BOP clade</taxon>
        <taxon>Oryzoideae</taxon>
        <taxon>Oryzeae</taxon>
        <taxon>Oryzinae</taxon>
        <taxon>Oryza</taxon>
        <taxon>Oryza sativa</taxon>
    </lineage>
</organism>
<evidence type="ECO:0000256" key="1">
    <source>
        <dbReference type="SAM" id="MobiDB-lite"/>
    </source>
</evidence>
<reference evidence="2 3" key="3">
    <citation type="journal article" date="2013" name="Rice">
        <title>Improvement of the Oryza sativa Nipponbare reference genome using next generation sequence and optical map data.</title>
        <authorList>
            <person name="Kawahara Y."/>
            <person name="de la Bastide M."/>
            <person name="Hamilton J.P."/>
            <person name="Kanamori H."/>
            <person name="McCombie W.R."/>
            <person name="Ouyang S."/>
            <person name="Schwartz D.C."/>
            <person name="Tanaka T."/>
            <person name="Wu J."/>
            <person name="Zhou S."/>
            <person name="Childs K.L."/>
            <person name="Davidson R.M."/>
            <person name="Lin H."/>
            <person name="Quesada-Ocampo L."/>
            <person name="Vaillancourt B."/>
            <person name="Sakai H."/>
            <person name="Lee S.S."/>
            <person name="Kim J."/>
            <person name="Numa H."/>
            <person name="Itoh T."/>
            <person name="Buell C.R."/>
            <person name="Matsumoto T."/>
        </authorList>
    </citation>
    <scope>NUCLEOTIDE SEQUENCE [LARGE SCALE GENOMIC DNA]</scope>
    <source>
        <strain evidence="3">cv. Nipponbare</strain>
    </source>
</reference>
<feature type="region of interest" description="Disordered" evidence="1">
    <location>
        <begin position="270"/>
        <end position="395"/>
    </location>
</feature>
<accession>A0A0P0XWL2</accession>
<dbReference type="EMBL" id="AP014966">
    <property type="protein sequence ID" value="BAT11812.1"/>
    <property type="molecule type" value="Genomic_DNA"/>
</dbReference>
<feature type="non-terminal residue" evidence="2">
    <location>
        <position position="1"/>
    </location>
</feature>
<proteinExistence type="predicted"/>
<feature type="compositionally biased region" description="Basic and acidic residues" evidence="1">
    <location>
        <begin position="284"/>
        <end position="297"/>
    </location>
</feature>
<feature type="compositionally biased region" description="Basic residues" evidence="1">
    <location>
        <begin position="373"/>
        <end position="395"/>
    </location>
</feature>
<evidence type="ECO:0000313" key="3">
    <source>
        <dbReference type="Proteomes" id="UP000059680"/>
    </source>
</evidence>
<name>A0A0P0XWL2_ORYSJ</name>
<dbReference type="PaxDb" id="39947-A0A0P0XWL2"/>
<protein>
    <submittedName>
        <fullName evidence="2">Os10g0534801 protein</fullName>
    </submittedName>
</protein>
<feature type="compositionally biased region" description="Basic and acidic residues" evidence="1">
    <location>
        <begin position="330"/>
        <end position="342"/>
    </location>
</feature>
<reference evidence="2 3" key="2">
    <citation type="journal article" date="2013" name="Plant Cell Physiol.">
        <title>Rice Annotation Project Database (RAP-DB): an integrative and interactive database for rice genomics.</title>
        <authorList>
            <person name="Sakai H."/>
            <person name="Lee S.S."/>
            <person name="Tanaka T."/>
            <person name="Numa H."/>
            <person name="Kim J."/>
            <person name="Kawahara Y."/>
            <person name="Wakimoto H."/>
            <person name="Yang C.C."/>
            <person name="Iwamoto M."/>
            <person name="Abe T."/>
            <person name="Yamada Y."/>
            <person name="Muto A."/>
            <person name="Inokuchi H."/>
            <person name="Ikemura T."/>
            <person name="Matsumoto T."/>
            <person name="Sasaki T."/>
            <person name="Itoh T."/>
        </authorList>
    </citation>
    <scope>NUCLEOTIDE SEQUENCE [LARGE SCALE GENOMIC DNA]</scope>
    <source>
        <strain evidence="3">cv. Nipponbare</strain>
    </source>
</reference>
<dbReference type="Gramene" id="Os10t0534801-01">
    <property type="protein sequence ID" value="Os10t0534801-01"/>
    <property type="gene ID" value="Os10g0534801"/>
</dbReference>
<reference evidence="3" key="1">
    <citation type="journal article" date="2005" name="Nature">
        <title>The map-based sequence of the rice genome.</title>
        <authorList>
            <consortium name="International rice genome sequencing project (IRGSP)"/>
            <person name="Matsumoto T."/>
            <person name="Wu J."/>
            <person name="Kanamori H."/>
            <person name="Katayose Y."/>
            <person name="Fujisawa M."/>
            <person name="Namiki N."/>
            <person name="Mizuno H."/>
            <person name="Yamamoto K."/>
            <person name="Antonio B.A."/>
            <person name="Baba T."/>
            <person name="Sakata K."/>
            <person name="Nagamura Y."/>
            <person name="Aoki H."/>
            <person name="Arikawa K."/>
            <person name="Arita K."/>
            <person name="Bito T."/>
            <person name="Chiden Y."/>
            <person name="Fujitsuka N."/>
            <person name="Fukunaka R."/>
            <person name="Hamada M."/>
            <person name="Harada C."/>
            <person name="Hayashi A."/>
            <person name="Hijishita S."/>
            <person name="Honda M."/>
            <person name="Hosokawa S."/>
            <person name="Ichikawa Y."/>
            <person name="Idonuma A."/>
            <person name="Iijima M."/>
            <person name="Ikeda M."/>
            <person name="Ikeno M."/>
            <person name="Ito K."/>
            <person name="Ito S."/>
            <person name="Ito T."/>
            <person name="Ito Y."/>
            <person name="Ito Y."/>
            <person name="Iwabuchi A."/>
            <person name="Kamiya K."/>
            <person name="Karasawa W."/>
            <person name="Kurita K."/>
            <person name="Katagiri S."/>
            <person name="Kikuta A."/>
            <person name="Kobayashi H."/>
            <person name="Kobayashi N."/>
            <person name="Machita K."/>
            <person name="Maehara T."/>
            <person name="Masukawa M."/>
            <person name="Mizubayashi T."/>
            <person name="Mukai Y."/>
            <person name="Nagasaki H."/>
            <person name="Nagata Y."/>
            <person name="Naito S."/>
            <person name="Nakashima M."/>
            <person name="Nakama Y."/>
            <person name="Nakamichi Y."/>
            <person name="Nakamura M."/>
            <person name="Meguro A."/>
            <person name="Negishi M."/>
            <person name="Ohta I."/>
            <person name="Ohta T."/>
            <person name="Okamoto M."/>
            <person name="Ono N."/>
            <person name="Saji S."/>
            <person name="Sakaguchi M."/>
            <person name="Sakai K."/>
            <person name="Shibata M."/>
            <person name="Shimokawa T."/>
            <person name="Song J."/>
            <person name="Takazaki Y."/>
            <person name="Terasawa K."/>
            <person name="Tsugane M."/>
            <person name="Tsuji K."/>
            <person name="Ueda S."/>
            <person name="Waki K."/>
            <person name="Yamagata H."/>
            <person name="Yamamoto M."/>
            <person name="Yamamoto S."/>
            <person name="Yamane H."/>
            <person name="Yoshiki S."/>
            <person name="Yoshihara R."/>
            <person name="Yukawa K."/>
            <person name="Zhong H."/>
            <person name="Yano M."/>
            <person name="Yuan Q."/>
            <person name="Ouyang S."/>
            <person name="Liu J."/>
            <person name="Jones K.M."/>
            <person name="Gansberger K."/>
            <person name="Moffat K."/>
            <person name="Hill J."/>
            <person name="Bera J."/>
            <person name="Fadrosh D."/>
            <person name="Jin S."/>
            <person name="Johri S."/>
            <person name="Kim M."/>
            <person name="Overton L."/>
            <person name="Reardon M."/>
            <person name="Tsitrin T."/>
            <person name="Vuong H."/>
            <person name="Weaver B."/>
            <person name="Ciecko A."/>
            <person name="Tallon L."/>
            <person name="Jackson J."/>
            <person name="Pai G."/>
            <person name="Aken S.V."/>
            <person name="Utterback T."/>
            <person name="Reidmuller S."/>
            <person name="Feldblyum T."/>
            <person name="Hsiao J."/>
            <person name="Zismann V."/>
            <person name="Iobst S."/>
            <person name="de Vazeille A.R."/>
            <person name="Buell C.R."/>
            <person name="Ying K."/>
            <person name="Li Y."/>
            <person name="Lu T."/>
            <person name="Huang Y."/>
            <person name="Zhao Q."/>
            <person name="Feng Q."/>
            <person name="Zhang L."/>
            <person name="Zhu J."/>
            <person name="Weng Q."/>
            <person name="Mu J."/>
            <person name="Lu Y."/>
            <person name="Fan D."/>
            <person name="Liu Y."/>
            <person name="Guan J."/>
            <person name="Zhang Y."/>
            <person name="Yu S."/>
            <person name="Liu X."/>
            <person name="Zhang Y."/>
            <person name="Hong G."/>
            <person name="Han B."/>
            <person name="Choisne N."/>
            <person name="Demange N."/>
            <person name="Orjeda G."/>
            <person name="Samain S."/>
            <person name="Cattolico L."/>
            <person name="Pelletier E."/>
            <person name="Couloux A."/>
            <person name="Segurens B."/>
            <person name="Wincker P."/>
            <person name="D'Hont A."/>
            <person name="Scarpelli C."/>
            <person name="Weissenbach J."/>
            <person name="Salanoubat M."/>
            <person name="Quetier F."/>
            <person name="Yu Y."/>
            <person name="Kim H.R."/>
            <person name="Rambo T."/>
            <person name="Currie J."/>
            <person name="Collura K."/>
            <person name="Luo M."/>
            <person name="Yang T."/>
            <person name="Ammiraju J.S.S."/>
            <person name="Engler F."/>
            <person name="Soderlund C."/>
            <person name="Wing R.A."/>
            <person name="Palmer L.E."/>
            <person name="de la Bastide M."/>
            <person name="Spiegel L."/>
            <person name="Nascimento L."/>
            <person name="Zutavern T."/>
            <person name="O'Shaughnessy A."/>
            <person name="Dike S."/>
            <person name="Dedhia N."/>
            <person name="Preston R."/>
            <person name="Balija V."/>
            <person name="McCombie W.R."/>
            <person name="Chow T."/>
            <person name="Chen H."/>
            <person name="Chung M."/>
            <person name="Chen C."/>
            <person name="Shaw J."/>
            <person name="Wu H."/>
            <person name="Hsiao K."/>
            <person name="Chao Y."/>
            <person name="Chu M."/>
            <person name="Cheng C."/>
            <person name="Hour A."/>
            <person name="Lee P."/>
            <person name="Lin S."/>
            <person name="Lin Y."/>
            <person name="Liou J."/>
            <person name="Liu S."/>
            <person name="Hsing Y."/>
            <person name="Raghuvanshi S."/>
            <person name="Mohanty A."/>
            <person name="Bharti A.K."/>
            <person name="Gaur A."/>
            <person name="Gupta V."/>
            <person name="Kumar D."/>
            <person name="Ravi V."/>
            <person name="Vij S."/>
            <person name="Kapur A."/>
            <person name="Khurana P."/>
            <person name="Khurana P."/>
            <person name="Khurana J.P."/>
            <person name="Tyagi A.K."/>
            <person name="Gaikwad K."/>
            <person name="Singh A."/>
            <person name="Dalal V."/>
            <person name="Srivastava S."/>
            <person name="Dixit A."/>
            <person name="Pal A.K."/>
            <person name="Ghazi I.A."/>
            <person name="Yadav M."/>
            <person name="Pandit A."/>
            <person name="Bhargava A."/>
            <person name="Sureshbabu K."/>
            <person name="Batra K."/>
            <person name="Sharma T.R."/>
            <person name="Mohapatra T."/>
            <person name="Singh N.K."/>
            <person name="Messing J."/>
            <person name="Nelson A.B."/>
            <person name="Fuks G."/>
            <person name="Kavchok S."/>
            <person name="Keizer G."/>
            <person name="Linton E."/>
            <person name="Llaca V."/>
            <person name="Song R."/>
            <person name="Tanyolac B."/>
            <person name="Young S."/>
            <person name="Ho-Il K."/>
            <person name="Hahn J.H."/>
            <person name="Sangsakoo G."/>
            <person name="Vanavichit A."/>
            <person name="de Mattos Luiz.A.T."/>
            <person name="Zimmer P.D."/>
            <person name="Malone G."/>
            <person name="Dellagostin O."/>
            <person name="de Oliveira A.C."/>
            <person name="Bevan M."/>
            <person name="Bancroft I."/>
            <person name="Minx P."/>
            <person name="Cordum H."/>
            <person name="Wilson R."/>
            <person name="Cheng Z."/>
            <person name="Jin W."/>
            <person name="Jiang J."/>
            <person name="Leong S.A."/>
            <person name="Iwama H."/>
            <person name="Gojobori T."/>
            <person name="Itoh T."/>
            <person name="Niimura Y."/>
            <person name="Fujii Y."/>
            <person name="Habara T."/>
            <person name="Sakai H."/>
            <person name="Sato Y."/>
            <person name="Wilson G."/>
            <person name="Kumar K."/>
            <person name="McCouch S."/>
            <person name="Juretic N."/>
            <person name="Hoen D."/>
            <person name="Wright S."/>
            <person name="Bruskiewich R."/>
            <person name="Bureau T."/>
            <person name="Miyao A."/>
            <person name="Hirochika H."/>
            <person name="Nishikawa T."/>
            <person name="Kadowaki K."/>
            <person name="Sugiura M."/>
            <person name="Burr B."/>
            <person name="Sasaki T."/>
        </authorList>
    </citation>
    <scope>NUCLEOTIDE SEQUENCE [LARGE SCALE GENOMIC DNA]</scope>
    <source>
        <strain evidence="3">cv. Nipponbare</strain>
    </source>
</reference>
<sequence length="395" mass="44151">DDVVDEGGGVGDAPPAVGLLAAVAVVLRDGDVAAAVHPGVAHVVDARLLARLPRHGPRVERVGRVVGALVPVEEGAHRRLHLPRRQHAAHHHHGEPPRHRHRPVVLPVVAHRLLRHRRRVQPHRPVEQLAQRAGARRGRREHRLEEVEVVERHQRRHRVGAEEAEHVAPQVALVETRVARERHAELRHARVDAVVAAVQRRVAVEATVLHLGELLGERAADGEAPAAERHAVGEDEVLDVALRRRPDVVRLPVVVLREHVHQVLREEHRVVVAHDEPPDAGEAEPERLGDDAGDPQRRPAPGAVGVGELGRVGADHDRREPRAGALGVELLHRPVHPHEPAHPPRPPPQLDVLLPALPQRRRRADAERDVPQPRRRLVRGPHRPHRRRRRGRRRR</sequence>
<dbReference type="AlphaFoldDB" id="A0A0P0XWL2"/>
<feature type="compositionally biased region" description="Basic and acidic residues" evidence="1">
    <location>
        <begin position="313"/>
        <end position="322"/>
    </location>
</feature>